<feature type="region of interest" description="Disordered" evidence="1">
    <location>
        <begin position="1"/>
        <end position="33"/>
    </location>
</feature>
<dbReference type="Proteomes" id="UP000663826">
    <property type="component" value="Unassembled WGS sequence"/>
</dbReference>
<accession>A0A8H3APC9</accession>
<feature type="compositionally biased region" description="Acidic residues" evidence="1">
    <location>
        <begin position="457"/>
        <end position="471"/>
    </location>
</feature>
<dbReference type="AlphaFoldDB" id="A0A8H3APC9"/>
<feature type="compositionally biased region" description="Acidic residues" evidence="1">
    <location>
        <begin position="568"/>
        <end position="580"/>
    </location>
</feature>
<feature type="compositionally biased region" description="Low complexity" evidence="1">
    <location>
        <begin position="487"/>
        <end position="502"/>
    </location>
</feature>
<evidence type="ECO:0000313" key="3">
    <source>
        <dbReference type="Proteomes" id="UP000663826"/>
    </source>
</evidence>
<feature type="compositionally biased region" description="Polar residues" evidence="1">
    <location>
        <begin position="21"/>
        <end position="33"/>
    </location>
</feature>
<feature type="region of interest" description="Disordered" evidence="1">
    <location>
        <begin position="305"/>
        <end position="591"/>
    </location>
</feature>
<name>A0A8H3APC9_9AGAM</name>
<protein>
    <submittedName>
        <fullName evidence="2">Uncharacterized protein</fullName>
    </submittedName>
</protein>
<dbReference type="EMBL" id="CAJMWQ010001020">
    <property type="protein sequence ID" value="CAE6429128.1"/>
    <property type="molecule type" value="Genomic_DNA"/>
</dbReference>
<feature type="compositionally biased region" description="Low complexity" evidence="1">
    <location>
        <begin position="555"/>
        <end position="567"/>
    </location>
</feature>
<feature type="compositionally biased region" description="Pro residues" evidence="1">
    <location>
        <begin position="371"/>
        <end position="391"/>
    </location>
</feature>
<evidence type="ECO:0000256" key="1">
    <source>
        <dbReference type="SAM" id="MobiDB-lite"/>
    </source>
</evidence>
<reference evidence="2" key="1">
    <citation type="submission" date="2021-01" db="EMBL/GenBank/DDBJ databases">
        <authorList>
            <person name="Kaushik A."/>
        </authorList>
    </citation>
    <scope>NUCLEOTIDE SEQUENCE</scope>
    <source>
        <strain evidence="2">AG1-1B</strain>
    </source>
</reference>
<gene>
    <name evidence="2" type="ORF">RDB_LOCUS58107</name>
</gene>
<organism evidence="2 3">
    <name type="scientific">Rhizoctonia solani</name>
    <dbReference type="NCBI Taxonomy" id="456999"/>
    <lineage>
        <taxon>Eukaryota</taxon>
        <taxon>Fungi</taxon>
        <taxon>Dikarya</taxon>
        <taxon>Basidiomycota</taxon>
        <taxon>Agaricomycotina</taxon>
        <taxon>Agaricomycetes</taxon>
        <taxon>Cantharellales</taxon>
        <taxon>Ceratobasidiaceae</taxon>
        <taxon>Rhizoctonia</taxon>
    </lineage>
</organism>
<comment type="caution">
    <text evidence="2">The sequence shown here is derived from an EMBL/GenBank/DDBJ whole genome shotgun (WGS) entry which is preliminary data.</text>
</comment>
<feature type="compositionally biased region" description="Basic residues" evidence="1">
    <location>
        <begin position="433"/>
        <end position="443"/>
    </location>
</feature>
<feature type="region of interest" description="Disordered" evidence="1">
    <location>
        <begin position="200"/>
        <end position="219"/>
    </location>
</feature>
<feature type="compositionally biased region" description="Polar residues" evidence="1">
    <location>
        <begin position="404"/>
        <end position="422"/>
    </location>
</feature>
<sequence>MFVINLGCSCKRRTSDKPGSNRDSTSASTTGKQISSTRLRDWLLGETSSLNKASGFNKTNCKARNYPPSNALLPLLVPSFYPPVSYSPHFSMKYMKKPKGTVGRKGKYGWPQPLKDIFGITPAEYQFVFSIIKRLVFKKLDTTLSLSDQEGDNISWVIQKTYKFIPEFKIYRGDWPIQAFIQSMLKNANYQHRKLVRRLEASQDDPHSTRAATNNNEMTDAIDAANRVVDADSSDNEDPAKEAEYDTSMVSAANMTFGGTGTTRPFESRKTNNAYNALDSDEESNNFLRNLLPPAISAPLLTRALDHSPSYEPDPLQAQRPKPRMRPPPEAHAPGPVFKSHSQPAAAAPTKEEPEPLPKPVPVPVSAASPMPSPIPSLSPSPSPSPEPCPKPAKQGRRNVRATAPTTSKPYTTRVKTSTQSEPGPDPTPKSVKLVKGKGRSRKVPQPEPGSERNPESESEPEPEPESEPEPEPAPKRSRKTKVGTRAGAEPAPPASLLAASAHSKTRKGRSATKEKPVPRPRQACELKGLGASSSRQVKVTEHAPESESEQSDMSASKSNPPESSSDSGDEGECETEEESQPVATIAKRNSKKLMHIFATDEFKATVDQEESTLTE</sequence>
<proteinExistence type="predicted"/>
<evidence type="ECO:0000313" key="2">
    <source>
        <dbReference type="EMBL" id="CAE6429128.1"/>
    </source>
</evidence>